<gene>
    <name evidence="3" type="ORF">QQM35_00075</name>
</gene>
<sequence length="161" mass="18553">MTQYNYMEPSGVKVMRISALITIVILLLVAAILFIVDSLWLNLLSKSAHTWYLVIGGCAALVSIIVWVIIVPKVKYKIFRYKINDHEVIVKRGVWFVEEVKVPIFRIQNIDSFEGLLMRKHKLTNLTLSTAGGTIEIKLINKKQASNIKRTIKQMNRDRER</sequence>
<accession>A0ABZ3EDQ9</accession>
<dbReference type="PANTHER" id="PTHR34473:SF2">
    <property type="entry name" value="UPF0699 TRANSMEMBRANE PROTEIN YDBT"/>
    <property type="match status" value="1"/>
</dbReference>
<evidence type="ECO:0000256" key="1">
    <source>
        <dbReference type="SAM" id="Phobius"/>
    </source>
</evidence>
<evidence type="ECO:0000313" key="3">
    <source>
        <dbReference type="EMBL" id="XAF70555.1"/>
    </source>
</evidence>
<feature type="transmembrane region" description="Helical" evidence="1">
    <location>
        <begin position="49"/>
        <end position="70"/>
    </location>
</feature>
<keyword evidence="1" id="KW-1133">Transmembrane helix</keyword>
<dbReference type="EMBL" id="CP128355">
    <property type="protein sequence ID" value="XAF70555.1"/>
    <property type="molecule type" value="Genomic_DNA"/>
</dbReference>
<feature type="transmembrane region" description="Helical" evidence="1">
    <location>
        <begin position="20"/>
        <end position="43"/>
    </location>
</feature>
<dbReference type="RefSeq" id="WP_251942651.1">
    <property type="nucleotide sequence ID" value="NZ_CP128355.1"/>
</dbReference>
<reference evidence="3 4" key="1">
    <citation type="journal article" date="2024" name="Pathogens">
        <title>Staphylococcus hsinchuensis sp. nov., Isolated from Soymilk.</title>
        <authorList>
            <person name="Wang Y.T."/>
            <person name="Lin Y.C."/>
            <person name="Hsieh Y.H."/>
            <person name="Lin Y.T."/>
            <person name="Hamada M."/>
            <person name="Chen C.C."/>
            <person name="Liou J.S."/>
            <person name="Lee A.Y."/>
            <person name="Zhang W.L."/>
            <person name="Chen Y.T."/>
            <person name="Huang C.H."/>
        </authorList>
    </citation>
    <scope>NUCLEOTIDE SEQUENCE [LARGE SCALE GENOMIC DNA]</scope>
    <source>
        <strain evidence="3 4">H164</strain>
    </source>
</reference>
<keyword evidence="1" id="KW-0812">Transmembrane</keyword>
<feature type="domain" description="YdbS-like PH" evidence="2">
    <location>
        <begin position="76"/>
        <end position="152"/>
    </location>
</feature>
<evidence type="ECO:0000313" key="4">
    <source>
        <dbReference type="Proteomes" id="UP001436297"/>
    </source>
</evidence>
<dbReference type="Pfam" id="PF03703">
    <property type="entry name" value="bPH_2"/>
    <property type="match status" value="1"/>
</dbReference>
<evidence type="ECO:0000259" key="2">
    <source>
        <dbReference type="Pfam" id="PF03703"/>
    </source>
</evidence>
<dbReference type="InterPro" id="IPR005182">
    <property type="entry name" value="YdbS-like_PH"/>
</dbReference>
<name>A0ABZ3EDQ9_9STAP</name>
<organism evidence="3 4">
    <name type="scientific">Staphylococcus hsinchuensis</name>
    <dbReference type="NCBI Taxonomy" id="3051183"/>
    <lineage>
        <taxon>Bacteria</taxon>
        <taxon>Bacillati</taxon>
        <taxon>Bacillota</taxon>
        <taxon>Bacilli</taxon>
        <taxon>Bacillales</taxon>
        <taxon>Staphylococcaceae</taxon>
        <taxon>Staphylococcus</taxon>
    </lineage>
</organism>
<keyword evidence="1" id="KW-0472">Membrane</keyword>
<dbReference type="PANTHER" id="PTHR34473">
    <property type="entry name" value="UPF0699 TRANSMEMBRANE PROTEIN YDBS"/>
    <property type="match status" value="1"/>
</dbReference>
<protein>
    <submittedName>
        <fullName evidence="3">PH domain-containing protein</fullName>
    </submittedName>
</protein>
<keyword evidence="4" id="KW-1185">Reference proteome</keyword>
<proteinExistence type="predicted"/>
<dbReference type="Proteomes" id="UP001436297">
    <property type="component" value="Chromosome"/>
</dbReference>